<dbReference type="AlphaFoldDB" id="A0A0P9DSN8"/>
<feature type="non-terminal residue" evidence="5">
    <location>
        <position position="350"/>
    </location>
</feature>
<dbReference type="GO" id="GO:0016052">
    <property type="term" value="P:carbohydrate catabolic process"/>
    <property type="evidence" value="ECO:0007669"/>
    <property type="project" value="TreeGrafter"/>
</dbReference>
<dbReference type="PANTHER" id="PTHR13794:SF58">
    <property type="entry name" value="MITOCHONDRIAL ENOLASE SUPERFAMILY MEMBER 1"/>
    <property type="match status" value="1"/>
</dbReference>
<dbReference type="InterPro" id="IPR013342">
    <property type="entry name" value="Mandelate_racemase_C"/>
</dbReference>
<evidence type="ECO:0000313" key="5">
    <source>
        <dbReference type="EMBL" id="KPV53204.1"/>
    </source>
</evidence>
<keyword evidence="6" id="KW-1185">Reference proteome</keyword>
<accession>A0A0P9DSN8</accession>
<dbReference type="EMBL" id="LJCR01000315">
    <property type="protein sequence ID" value="KPV53204.1"/>
    <property type="molecule type" value="Genomic_DNA"/>
</dbReference>
<dbReference type="Pfam" id="PF13378">
    <property type="entry name" value="MR_MLE_C"/>
    <property type="match status" value="1"/>
</dbReference>
<comment type="cofactor">
    <cofactor evidence="1">
        <name>Mg(2+)</name>
        <dbReference type="ChEBI" id="CHEBI:18420"/>
    </cofactor>
</comment>
<dbReference type="SUPFAM" id="SSF54826">
    <property type="entry name" value="Enolase N-terminal domain-like"/>
    <property type="match status" value="1"/>
</dbReference>
<evidence type="ECO:0000256" key="1">
    <source>
        <dbReference type="ARBA" id="ARBA00001946"/>
    </source>
</evidence>
<dbReference type="Gene3D" id="3.20.20.120">
    <property type="entry name" value="Enolase-like C-terminal domain"/>
    <property type="match status" value="1"/>
</dbReference>
<proteinExistence type="predicted"/>
<organism evidence="5 6">
    <name type="scientific">Kouleothrix aurantiaca</name>
    <dbReference type="NCBI Taxonomy" id="186479"/>
    <lineage>
        <taxon>Bacteria</taxon>
        <taxon>Bacillati</taxon>
        <taxon>Chloroflexota</taxon>
        <taxon>Chloroflexia</taxon>
        <taxon>Chloroflexales</taxon>
        <taxon>Roseiflexineae</taxon>
        <taxon>Roseiflexaceae</taxon>
        <taxon>Kouleothrix</taxon>
    </lineage>
</organism>
<dbReference type="InterPro" id="IPR036849">
    <property type="entry name" value="Enolase-like_C_sf"/>
</dbReference>
<dbReference type="SUPFAM" id="SSF51604">
    <property type="entry name" value="Enolase C-terminal domain-like"/>
    <property type="match status" value="1"/>
</dbReference>
<dbReference type="SMART" id="SM00922">
    <property type="entry name" value="MR_MLE"/>
    <property type="match status" value="1"/>
</dbReference>
<dbReference type="GO" id="GO:0016853">
    <property type="term" value="F:isomerase activity"/>
    <property type="evidence" value="ECO:0007669"/>
    <property type="project" value="UniProtKB-KW"/>
</dbReference>
<comment type="caution">
    <text evidence="5">The sequence shown here is derived from an EMBL/GenBank/DDBJ whole genome shotgun (WGS) entry which is preliminary data.</text>
</comment>
<dbReference type="InterPro" id="IPR029017">
    <property type="entry name" value="Enolase-like_N"/>
</dbReference>
<dbReference type="GO" id="GO:0016836">
    <property type="term" value="F:hydro-lyase activity"/>
    <property type="evidence" value="ECO:0007669"/>
    <property type="project" value="TreeGrafter"/>
</dbReference>
<dbReference type="Proteomes" id="UP000050509">
    <property type="component" value="Unassembled WGS sequence"/>
</dbReference>
<keyword evidence="2" id="KW-0479">Metal-binding</keyword>
<dbReference type="InterPro" id="IPR046945">
    <property type="entry name" value="RHMD-like"/>
</dbReference>
<evidence type="ECO:0000256" key="2">
    <source>
        <dbReference type="ARBA" id="ARBA00022723"/>
    </source>
</evidence>
<name>A0A0P9DSN8_9CHLR</name>
<keyword evidence="5" id="KW-0413">Isomerase</keyword>
<dbReference type="SFLD" id="SFLDS00001">
    <property type="entry name" value="Enolase"/>
    <property type="match status" value="1"/>
</dbReference>
<dbReference type="CDD" id="cd03316">
    <property type="entry name" value="MR_like"/>
    <property type="match status" value="1"/>
</dbReference>
<gene>
    <name evidence="5" type="ORF">SE17_11015</name>
</gene>
<reference evidence="5 6" key="1">
    <citation type="submission" date="2015-09" db="EMBL/GenBank/DDBJ databases">
        <title>Draft genome sequence of Kouleothrix aurantiaca JCM 19913.</title>
        <authorList>
            <person name="Hemp J."/>
        </authorList>
    </citation>
    <scope>NUCLEOTIDE SEQUENCE [LARGE SCALE GENOMIC DNA]</scope>
    <source>
        <strain evidence="5 6">COM-B</strain>
    </source>
</reference>
<evidence type="ECO:0000256" key="3">
    <source>
        <dbReference type="ARBA" id="ARBA00022842"/>
    </source>
</evidence>
<dbReference type="GO" id="GO:0000287">
    <property type="term" value="F:magnesium ion binding"/>
    <property type="evidence" value="ECO:0007669"/>
    <property type="project" value="TreeGrafter"/>
</dbReference>
<evidence type="ECO:0000259" key="4">
    <source>
        <dbReference type="SMART" id="SM00922"/>
    </source>
</evidence>
<keyword evidence="3" id="KW-0460">Magnesium</keyword>
<dbReference type="SFLD" id="SFLDG00179">
    <property type="entry name" value="mandelate_racemase"/>
    <property type="match status" value="1"/>
</dbReference>
<feature type="domain" description="Mandelate racemase/muconate lactonizing enzyme C-terminal" evidence="4">
    <location>
        <begin position="129"/>
        <end position="236"/>
    </location>
</feature>
<evidence type="ECO:0000313" key="6">
    <source>
        <dbReference type="Proteomes" id="UP000050509"/>
    </source>
</evidence>
<dbReference type="InterPro" id="IPR029065">
    <property type="entry name" value="Enolase_C-like"/>
</dbReference>
<dbReference type="Gene3D" id="3.30.390.10">
    <property type="entry name" value="Enolase-like, N-terminal domain"/>
    <property type="match status" value="1"/>
</dbReference>
<sequence>MKIDSIEIRHYRLPLDPPFHASWDPRPRTSHTATLVRVRAGSYEGVGSGDAMLGFAGHEHLFVGHDPFAIERHVRILDNLQFHYGRMWPLEVALWDLMGKISGQPVWKLLGGRSHRVRMYASCGERRPPAERAESARQLRAMGFPALKVRFHAADPRDDLAVVRAVREAIGPDMHILVDANQGWQMPWDAAPSWDFKTALWMADALAELGVFWLEEPLHRHDYAGLADLRRRARLRIAGGEGNREYAGLREYLRHGSFDVYQCDVVWSTGVLRARQLAGEVQAAGAIYSPHTWGDGLVLLANLHVCAAVSTAPFIEYPLDPPGWTPERRDYILPQPILPDAEATITMSDA</sequence>
<protein>
    <submittedName>
        <fullName evidence="5">Isomerase</fullName>
    </submittedName>
</protein>
<dbReference type="PANTHER" id="PTHR13794">
    <property type="entry name" value="ENOLASE SUPERFAMILY, MANDELATE RACEMASE"/>
    <property type="match status" value="1"/>
</dbReference>